<dbReference type="FunCoup" id="A0A7E5VMK0">
    <property type="interactions" value="2"/>
</dbReference>
<feature type="transmembrane region" description="Helical" evidence="5">
    <location>
        <begin position="392"/>
        <end position="410"/>
    </location>
</feature>
<evidence type="ECO:0000313" key="8">
    <source>
        <dbReference type="RefSeq" id="XP_026729530.1"/>
    </source>
</evidence>
<proteinExistence type="predicted"/>
<dbReference type="PANTHER" id="PTHR11814">
    <property type="entry name" value="SULFATE TRANSPORTER"/>
    <property type="match status" value="1"/>
</dbReference>
<dbReference type="AlphaFoldDB" id="A0A7E5VMK0"/>
<evidence type="ECO:0000256" key="5">
    <source>
        <dbReference type="SAM" id="Phobius"/>
    </source>
</evidence>
<evidence type="ECO:0000259" key="6">
    <source>
        <dbReference type="PROSITE" id="PS50801"/>
    </source>
</evidence>
<dbReference type="Gene3D" id="3.30.750.24">
    <property type="entry name" value="STAS domain"/>
    <property type="match status" value="1"/>
</dbReference>
<name>A0A7E5VMK0_TRINI</name>
<evidence type="ECO:0000256" key="1">
    <source>
        <dbReference type="ARBA" id="ARBA00004141"/>
    </source>
</evidence>
<feature type="transmembrane region" description="Helical" evidence="5">
    <location>
        <begin position="115"/>
        <end position="137"/>
    </location>
</feature>
<dbReference type="InterPro" id="IPR001902">
    <property type="entry name" value="SLC26A/SulP_fam"/>
</dbReference>
<dbReference type="GO" id="GO:0016020">
    <property type="term" value="C:membrane"/>
    <property type="evidence" value="ECO:0007669"/>
    <property type="project" value="UniProtKB-SubCell"/>
</dbReference>
<dbReference type="GeneID" id="113495131"/>
<dbReference type="SUPFAM" id="SSF52091">
    <property type="entry name" value="SpoIIaa-like"/>
    <property type="match status" value="1"/>
</dbReference>
<feature type="transmembrane region" description="Helical" evidence="5">
    <location>
        <begin position="296"/>
        <end position="316"/>
    </location>
</feature>
<keyword evidence="2 5" id="KW-0812">Transmembrane</keyword>
<evidence type="ECO:0000256" key="3">
    <source>
        <dbReference type="ARBA" id="ARBA00022989"/>
    </source>
</evidence>
<evidence type="ECO:0000313" key="7">
    <source>
        <dbReference type="Proteomes" id="UP000322000"/>
    </source>
</evidence>
<sequence>MEYEEGLVGRGGKRAGRWRRALRRRLPVLRWLPRYDRVSAVADLVAGVTLGLTLVPQSIAYASLANLPVQYGLYSSFIGTMMYVLLGTVKEVSIGPTSLMALFTLQVCRGLPVEFVVLLTFLSGCVVLAMGLLRLGFLVELISPSVTSGFTSATAVIIVAAQLKGLLGLSFTAETVVDNFRYIIAKWDDIRYADAALGAVCCSVLLLLRKVKDIPVSEKRPKLRRALWLLSISRNALVVLAASSFAYLTHHPNQPLFKLSGRVEPGLPSLSPPPFSAAVDNSTITFVDMVQQLGSAVIMMPVVMVLANIAIAKAFCAGGRVDATQEMVTLGLCNMAGSLVHAMPTCGAFTRSAVSHASGVRTPAAGLYSGIITLLALIFLTQYFYFIPKACLSAVLICAVVFMVDVSAVRELWRRDRAELGVLALTFCVSVARTVELAVLAGALGSLAVLLRQLMRPALHAHTLKTEAGSALVVRAGAGLVYVNAERVARRVLAAARCGPRAVLLDCAALALLDHAAMQALERLAAALAAAGHRLLPYNVSADLLHKYEQLAGVERRALRATSAGAALAAAPEPRAAAPSEAAALLAQ</sequence>
<dbReference type="KEGG" id="tnl:113495131"/>
<reference evidence="8" key="1">
    <citation type="submission" date="2025-08" db="UniProtKB">
        <authorList>
            <consortium name="RefSeq"/>
        </authorList>
    </citation>
    <scope>IDENTIFICATION</scope>
</reference>
<dbReference type="RefSeq" id="XP_026729530.1">
    <property type="nucleotide sequence ID" value="XM_026873729.1"/>
</dbReference>
<accession>A0A7E5VMK0</accession>
<feature type="transmembrane region" description="Helical" evidence="5">
    <location>
        <begin position="422"/>
        <end position="451"/>
    </location>
</feature>
<evidence type="ECO:0000256" key="2">
    <source>
        <dbReference type="ARBA" id="ARBA00022692"/>
    </source>
</evidence>
<keyword evidence="4 5" id="KW-0472">Membrane</keyword>
<keyword evidence="7" id="KW-1185">Reference proteome</keyword>
<feature type="transmembrane region" description="Helical" evidence="5">
    <location>
        <begin position="228"/>
        <end position="248"/>
    </location>
</feature>
<evidence type="ECO:0000256" key="4">
    <source>
        <dbReference type="ARBA" id="ARBA00023136"/>
    </source>
</evidence>
<dbReference type="OrthoDB" id="288203at2759"/>
<dbReference type="InterPro" id="IPR002645">
    <property type="entry name" value="STAS_dom"/>
</dbReference>
<dbReference type="InParanoid" id="A0A7E5VMK0"/>
<dbReference type="PROSITE" id="PS50801">
    <property type="entry name" value="STAS"/>
    <property type="match status" value="1"/>
</dbReference>
<dbReference type="GO" id="GO:0055085">
    <property type="term" value="P:transmembrane transport"/>
    <property type="evidence" value="ECO:0007669"/>
    <property type="project" value="InterPro"/>
</dbReference>
<keyword evidence="3 5" id="KW-1133">Transmembrane helix</keyword>
<gene>
    <name evidence="8" type="primary">LOC113495131</name>
</gene>
<organism evidence="7 8">
    <name type="scientific">Trichoplusia ni</name>
    <name type="common">Cabbage looper</name>
    <dbReference type="NCBI Taxonomy" id="7111"/>
    <lineage>
        <taxon>Eukaryota</taxon>
        <taxon>Metazoa</taxon>
        <taxon>Ecdysozoa</taxon>
        <taxon>Arthropoda</taxon>
        <taxon>Hexapoda</taxon>
        <taxon>Insecta</taxon>
        <taxon>Pterygota</taxon>
        <taxon>Neoptera</taxon>
        <taxon>Endopterygota</taxon>
        <taxon>Lepidoptera</taxon>
        <taxon>Glossata</taxon>
        <taxon>Ditrysia</taxon>
        <taxon>Noctuoidea</taxon>
        <taxon>Noctuidae</taxon>
        <taxon>Plusiinae</taxon>
        <taxon>Trichoplusia</taxon>
    </lineage>
</organism>
<dbReference type="InterPro" id="IPR036513">
    <property type="entry name" value="STAS_dom_sf"/>
</dbReference>
<comment type="subcellular location">
    <subcellularLocation>
        <location evidence="1">Membrane</location>
        <topology evidence="1">Multi-pass membrane protein</topology>
    </subcellularLocation>
</comment>
<protein>
    <submittedName>
        <fullName evidence="8">Sodium-independent sulfate anion transporter-like</fullName>
    </submittedName>
</protein>
<feature type="transmembrane region" description="Helical" evidence="5">
    <location>
        <begin position="365"/>
        <end position="385"/>
    </location>
</feature>
<dbReference type="InterPro" id="IPR011547">
    <property type="entry name" value="SLC26A/SulP_dom"/>
</dbReference>
<feature type="domain" description="STAS" evidence="6">
    <location>
        <begin position="461"/>
        <end position="571"/>
    </location>
</feature>
<feature type="transmembrane region" description="Helical" evidence="5">
    <location>
        <begin position="328"/>
        <end position="350"/>
    </location>
</feature>
<dbReference type="Pfam" id="PF01740">
    <property type="entry name" value="STAS"/>
    <property type="match status" value="1"/>
</dbReference>
<dbReference type="Proteomes" id="UP000322000">
    <property type="component" value="Chromosome 6"/>
</dbReference>
<feature type="transmembrane region" description="Helical" evidence="5">
    <location>
        <begin position="149"/>
        <end position="170"/>
    </location>
</feature>
<feature type="transmembrane region" description="Helical" evidence="5">
    <location>
        <begin position="44"/>
        <end position="64"/>
    </location>
</feature>
<dbReference type="Pfam" id="PF00916">
    <property type="entry name" value="Sulfate_transp"/>
    <property type="match status" value="1"/>
</dbReference>